<feature type="compositionally biased region" description="Polar residues" evidence="4">
    <location>
        <begin position="174"/>
        <end position="184"/>
    </location>
</feature>
<dbReference type="EC" id="3.2.1.17" evidence="1"/>
<dbReference type="GO" id="GO:0031640">
    <property type="term" value="P:killing of cells of another organism"/>
    <property type="evidence" value="ECO:0007669"/>
    <property type="project" value="UniProtKB-KW"/>
</dbReference>
<dbReference type="GO" id="GO:0042742">
    <property type="term" value="P:defense response to bacterium"/>
    <property type="evidence" value="ECO:0007669"/>
    <property type="project" value="UniProtKB-KW"/>
</dbReference>
<comment type="caution">
    <text evidence="7">The sequence shown here is derived from an EMBL/GenBank/DDBJ whole genome shotgun (WGS) entry which is preliminary data.</text>
</comment>
<evidence type="ECO:0000256" key="4">
    <source>
        <dbReference type="SAM" id="MobiDB-lite"/>
    </source>
</evidence>
<feature type="chain" id="PRO_5041710940" description="lysozyme" evidence="5">
    <location>
        <begin position="22"/>
        <end position="334"/>
    </location>
</feature>
<gene>
    <name evidence="7" type="ORF">Q7C36_022124</name>
</gene>
<dbReference type="InterPro" id="IPR023346">
    <property type="entry name" value="Lysozyme-like_dom_sf"/>
</dbReference>
<name>A0AA88ISL5_TACVA</name>
<dbReference type="Gene3D" id="1.10.530.10">
    <property type="match status" value="1"/>
</dbReference>
<dbReference type="InterPro" id="IPR019799">
    <property type="entry name" value="Glyco_hydro_22_CS"/>
</dbReference>
<keyword evidence="5" id="KW-0732">Signal</keyword>
<dbReference type="Pfam" id="PF00062">
    <property type="entry name" value="Lys"/>
    <property type="match status" value="1"/>
</dbReference>
<dbReference type="PANTHER" id="PTHR11407:SF63">
    <property type="entry name" value="LYSOZYME C"/>
    <property type="match status" value="1"/>
</dbReference>
<organism evidence="7 8">
    <name type="scientific">Tachysurus vachellii</name>
    <name type="common">Darkbarbel catfish</name>
    <name type="synonym">Pelteobagrus vachellii</name>
    <dbReference type="NCBI Taxonomy" id="175792"/>
    <lineage>
        <taxon>Eukaryota</taxon>
        <taxon>Metazoa</taxon>
        <taxon>Chordata</taxon>
        <taxon>Craniata</taxon>
        <taxon>Vertebrata</taxon>
        <taxon>Euteleostomi</taxon>
        <taxon>Actinopterygii</taxon>
        <taxon>Neopterygii</taxon>
        <taxon>Teleostei</taxon>
        <taxon>Ostariophysi</taxon>
        <taxon>Siluriformes</taxon>
        <taxon>Bagridae</taxon>
        <taxon>Tachysurus</taxon>
    </lineage>
</organism>
<protein>
    <recommendedName>
        <fullName evidence="1">lysozyme</fullName>
        <ecNumber evidence="1">3.2.1.17</ecNumber>
    </recommendedName>
</protein>
<keyword evidence="3" id="KW-1015">Disulfide bond</keyword>
<dbReference type="GO" id="GO:0003796">
    <property type="term" value="F:lysozyme activity"/>
    <property type="evidence" value="ECO:0007669"/>
    <property type="project" value="UniProtKB-EC"/>
</dbReference>
<feature type="domain" description="Glycosyl hydrolases family 22 (GH22)" evidence="6">
    <location>
        <begin position="268"/>
        <end position="286"/>
    </location>
</feature>
<dbReference type="AlphaFoldDB" id="A0AA88ISL5"/>
<evidence type="ECO:0000256" key="3">
    <source>
        <dbReference type="ARBA" id="ARBA00023157"/>
    </source>
</evidence>
<dbReference type="PANTHER" id="PTHR11407">
    <property type="entry name" value="LYSOZYME C"/>
    <property type="match status" value="1"/>
</dbReference>
<feature type="region of interest" description="Disordered" evidence="4">
    <location>
        <begin position="68"/>
        <end position="205"/>
    </location>
</feature>
<evidence type="ECO:0000313" key="7">
    <source>
        <dbReference type="EMBL" id="KAK2818191.1"/>
    </source>
</evidence>
<feature type="compositionally biased region" description="Low complexity" evidence="4">
    <location>
        <begin position="86"/>
        <end position="96"/>
    </location>
</feature>
<dbReference type="EMBL" id="JAVHJS010000024">
    <property type="protein sequence ID" value="KAK2818191.1"/>
    <property type="molecule type" value="Genomic_DNA"/>
</dbReference>
<dbReference type="PROSITE" id="PS51348">
    <property type="entry name" value="GLYCOSYL_HYDROL_F22_2"/>
    <property type="match status" value="1"/>
</dbReference>
<feature type="compositionally biased region" description="Polar residues" evidence="4">
    <location>
        <begin position="114"/>
        <end position="143"/>
    </location>
</feature>
<feature type="signal peptide" evidence="5">
    <location>
        <begin position="1"/>
        <end position="21"/>
    </location>
</feature>
<reference evidence="7" key="1">
    <citation type="submission" date="2023-08" db="EMBL/GenBank/DDBJ databases">
        <title>Pelteobagrus vachellii genome.</title>
        <authorList>
            <person name="Liu H."/>
        </authorList>
    </citation>
    <scope>NUCLEOTIDE SEQUENCE</scope>
    <source>
        <strain evidence="7">PRFRI_2022a</strain>
        <tissue evidence="7">Muscle</tissue>
    </source>
</reference>
<dbReference type="InterPro" id="IPR001916">
    <property type="entry name" value="Glyco_hydro_22"/>
</dbReference>
<accession>A0AA88ISL5</accession>
<keyword evidence="2" id="KW-0081">Bacteriolytic enzyme</keyword>
<evidence type="ECO:0000256" key="2">
    <source>
        <dbReference type="ARBA" id="ARBA00022638"/>
    </source>
</evidence>
<dbReference type="PROSITE" id="PS00128">
    <property type="entry name" value="GLYCOSYL_HYDROL_F22_1"/>
    <property type="match status" value="1"/>
</dbReference>
<dbReference type="Proteomes" id="UP001187315">
    <property type="component" value="Unassembled WGS sequence"/>
</dbReference>
<evidence type="ECO:0000259" key="6">
    <source>
        <dbReference type="PROSITE" id="PS00128"/>
    </source>
</evidence>
<keyword evidence="8" id="KW-1185">Reference proteome</keyword>
<evidence type="ECO:0000313" key="8">
    <source>
        <dbReference type="Proteomes" id="UP001187315"/>
    </source>
</evidence>
<proteinExistence type="predicted"/>
<dbReference type="SUPFAM" id="SSF53955">
    <property type="entry name" value="Lysozyme-like"/>
    <property type="match status" value="1"/>
</dbReference>
<evidence type="ECO:0000256" key="1">
    <source>
        <dbReference type="ARBA" id="ARBA00012732"/>
    </source>
</evidence>
<keyword evidence="2" id="KW-0929">Antimicrobial</keyword>
<evidence type="ECO:0000256" key="5">
    <source>
        <dbReference type="SAM" id="SignalP"/>
    </source>
</evidence>
<sequence length="334" mass="36368">MGLRIELEMLAVLLLLTPLASDGLLVPKCYLVDQLMSAIPEDVMNREKLVAEIVCHVDMSSHFNTSCITQGPSPVYPKERKTRAVPTTPKPLKTTTNPPPKSSTLATTKPPPKSSTLATTKLPPKSSTLATTKLPPKSSTLATTKPPPRSSTLATTKPPPRSSTLAKTKPPPTASNFATTNTPTPKIMDSTTHEPKIKQSQEMQPGSNYSATDYVMLPPPPPPQFNSSMIMSRKRRGISGLWTLYGLFQLPDGIACTSSPPKPTLNFCNLSCNKLIDDDLTDDISCVQSIINSKIPITGNKDEATRLLRTMKDMLMNSCPTLDYTNYLAECKRT</sequence>